<name>S8E3F6_FOMSC</name>
<evidence type="ECO:0000313" key="5">
    <source>
        <dbReference type="Proteomes" id="UP000015241"/>
    </source>
</evidence>
<dbReference type="AlphaFoldDB" id="S8E3F6"/>
<dbReference type="eggNOG" id="ENOG502S0EY">
    <property type="taxonomic scope" value="Eukaryota"/>
</dbReference>
<dbReference type="Gene3D" id="3.40.710.10">
    <property type="entry name" value="DD-peptidase/beta-lactamase superfamily"/>
    <property type="match status" value="1"/>
</dbReference>
<dbReference type="InterPro" id="IPR012338">
    <property type="entry name" value="Beta-lactam/transpept-like"/>
</dbReference>
<dbReference type="InterPro" id="IPR001466">
    <property type="entry name" value="Beta-lactam-related"/>
</dbReference>
<accession>S8E3F6</accession>
<keyword evidence="2" id="KW-0732">Signal</keyword>
<dbReference type="OrthoDB" id="5946976at2759"/>
<dbReference type="STRING" id="743788.S8E3F6"/>
<feature type="signal peptide" evidence="2">
    <location>
        <begin position="1"/>
        <end position="21"/>
    </location>
</feature>
<dbReference type="InParanoid" id="S8E3F6"/>
<dbReference type="Proteomes" id="UP000015241">
    <property type="component" value="Unassembled WGS sequence"/>
</dbReference>
<dbReference type="SUPFAM" id="SSF56601">
    <property type="entry name" value="beta-lactamase/transpeptidase-like"/>
    <property type="match status" value="1"/>
</dbReference>
<sequence length="608" mass="66713">MLGLYLCLGLLLGLSPTIATAFTGSQTQILLQSNSESFGKSNAKRAITAELSEFITGLIDASNIPGISLGVVHTSYDGEKPHIELKSWGRKTEDGDGNDLTSGSLFDLASCSKAFLASAVGILIDDFAQGRNVTPLPSGVTTFDWQTKLIDLLPDEWALEDEWASKKANIRDALSHVTGMPRHDYSYAPGDTLPAVVKNLRNLRPAFELRQKWSYNNQMFKTGAYLVSKYANKSYTQFASERLFKPMGMPTTTFWPNEAREAGLLTQTWNKFGRLIPFWFEDEVVELMAGAGGVISSAADMTKWLTVLLNNGVDPASNKTIIPRSAFEEITTAHSVTQGKPLSPEMSIWGYGLGWWHFSYQGHDVLTHSGAIPGFSTRVTFLPDDGLGIVVLANADEKAAANEAIVYRIIEDVLGLQRVDRNVTVDTNGKAMFVDELDVLQHQEIEQESAVLAAEPLPIDLESFSGTYSNPGYGTVIFCTTQSTSHHCLDVLVSFAPFIGQTPFPPELYAAWPRLWSSHVRLTHRSAADFDLQFTSLFPAGYGANTTAFETSESGESEARAVFVLEGEGEKAVVLGFGMEIDSEAIEARRRAGAKDIREWADAWFEKV</sequence>
<dbReference type="EMBL" id="KE504158">
    <property type="protein sequence ID" value="EPS99302.1"/>
    <property type="molecule type" value="Genomic_DNA"/>
</dbReference>
<evidence type="ECO:0000313" key="4">
    <source>
        <dbReference type="EMBL" id="EPS99302.1"/>
    </source>
</evidence>
<organism evidence="4 5">
    <name type="scientific">Fomitopsis schrenkii</name>
    <name type="common">Brown rot fungus</name>
    <dbReference type="NCBI Taxonomy" id="2126942"/>
    <lineage>
        <taxon>Eukaryota</taxon>
        <taxon>Fungi</taxon>
        <taxon>Dikarya</taxon>
        <taxon>Basidiomycota</taxon>
        <taxon>Agaricomycotina</taxon>
        <taxon>Agaricomycetes</taxon>
        <taxon>Polyporales</taxon>
        <taxon>Fomitopsis</taxon>
    </lineage>
</organism>
<protein>
    <recommendedName>
        <fullName evidence="3">Beta-lactamase-related domain-containing protein</fullName>
    </recommendedName>
</protein>
<proteinExistence type="inferred from homology"/>
<keyword evidence="5" id="KW-1185">Reference proteome</keyword>
<dbReference type="InterPro" id="IPR050491">
    <property type="entry name" value="AmpC-like"/>
</dbReference>
<dbReference type="PANTHER" id="PTHR46825">
    <property type="entry name" value="D-ALANYL-D-ALANINE-CARBOXYPEPTIDASE/ENDOPEPTIDASE AMPH"/>
    <property type="match status" value="1"/>
</dbReference>
<comment type="similarity">
    <text evidence="1">Belongs to the peptidase S12 family.</text>
</comment>
<evidence type="ECO:0000256" key="2">
    <source>
        <dbReference type="SAM" id="SignalP"/>
    </source>
</evidence>
<reference evidence="4 5" key="1">
    <citation type="journal article" date="2012" name="Science">
        <title>The Paleozoic origin of enzymatic lignin decomposition reconstructed from 31 fungal genomes.</title>
        <authorList>
            <person name="Floudas D."/>
            <person name="Binder M."/>
            <person name="Riley R."/>
            <person name="Barry K."/>
            <person name="Blanchette R.A."/>
            <person name="Henrissat B."/>
            <person name="Martinez A.T."/>
            <person name="Otillar R."/>
            <person name="Spatafora J.W."/>
            <person name="Yadav J.S."/>
            <person name="Aerts A."/>
            <person name="Benoit I."/>
            <person name="Boyd A."/>
            <person name="Carlson A."/>
            <person name="Copeland A."/>
            <person name="Coutinho P.M."/>
            <person name="de Vries R.P."/>
            <person name="Ferreira P."/>
            <person name="Findley K."/>
            <person name="Foster B."/>
            <person name="Gaskell J."/>
            <person name="Glotzer D."/>
            <person name="Gorecki P."/>
            <person name="Heitman J."/>
            <person name="Hesse C."/>
            <person name="Hori C."/>
            <person name="Igarashi K."/>
            <person name="Jurgens J.A."/>
            <person name="Kallen N."/>
            <person name="Kersten P."/>
            <person name="Kohler A."/>
            <person name="Kuees U."/>
            <person name="Kumar T.K.A."/>
            <person name="Kuo A."/>
            <person name="LaButti K."/>
            <person name="Larrondo L.F."/>
            <person name="Lindquist E."/>
            <person name="Ling A."/>
            <person name="Lombard V."/>
            <person name="Lucas S."/>
            <person name="Lundell T."/>
            <person name="Martin R."/>
            <person name="McLaughlin D.J."/>
            <person name="Morgenstern I."/>
            <person name="Morin E."/>
            <person name="Murat C."/>
            <person name="Nagy L.G."/>
            <person name="Nolan M."/>
            <person name="Ohm R.A."/>
            <person name="Patyshakuliyeva A."/>
            <person name="Rokas A."/>
            <person name="Ruiz-Duenas F.J."/>
            <person name="Sabat G."/>
            <person name="Salamov A."/>
            <person name="Samejima M."/>
            <person name="Schmutz J."/>
            <person name="Slot J.C."/>
            <person name="St John F."/>
            <person name="Stenlid J."/>
            <person name="Sun H."/>
            <person name="Sun S."/>
            <person name="Syed K."/>
            <person name="Tsang A."/>
            <person name="Wiebenga A."/>
            <person name="Young D."/>
            <person name="Pisabarro A."/>
            <person name="Eastwood D.C."/>
            <person name="Martin F."/>
            <person name="Cullen D."/>
            <person name="Grigoriev I.V."/>
            <person name="Hibbett D.S."/>
        </authorList>
    </citation>
    <scope>NUCLEOTIDE SEQUENCE</scope>
    <source>
        <strain evidence="5">FP-58527</strain>
    </source>
</reference>
<evidence type="ECO:0000259" key="3">
    <source>
        <dbReference type="Pfam" id="PF00144"/>
    </source>
</evidence>
<gene>
    <name evidence="4" type="ORF">FOMPIDRAFT_114664</name>
</gene>
<dbReference type="Pfam" id="PF00144">
    <property type="entry name" value="Beta-lactamase"/>
    <property type="match status" value="1"/>
</dbReference>
<dbReference type="HOGENOM" id="CLU_020027_14_0_1"/>
<evidence type="ECO:0000256" key="1">
    <source>
        <dbReference type="ARBA" id="ARBA00038215"/>
    </source>
</evidence>
<feature type="chain" id="PRO_5004550319" description="Beta-lactamase-related domain-containing protein" evidence="2">
    <location>
        <begin position="22"/>
        <end position="608"/>
    </location>
</feature>
<dbReference type="PANTHER" id="PTHR46825:SF15">
    <property type="entry name" value="BETA-LACTAMASE-RELATED DOMAIN-CONTAINING PROTEIN"/>
    <property type="match status" value="1"/>
</dbReference>
<feature type="domain" description="Beta-lactamase-related" evidence="3">
    <location>
        <begin position="54"/>
        <end position="402"/>
    </location>
</feature>